<evidence type="ECO:0000313" key="2">
    <source>
        <dbReference type="Proteomes" id="UP000249115"/>
    </source>
</evidence>
<reference evidence="1 2" key="1">
    <citation type="submission" date="2018-06" db="EMBL/GenBank/DDBJ databases">
        <title>Genomic Encyclopedia of Archaeal and Bacterial Type Strains, Phase II (KMG-II): from individual species to whole genera.</title>
        <authorList>
            <person name="Goeker M."/>
        </authorList>
    </citation>
    <scope>NUCLEOTIDE SEQUENCE [LARGE SCALE GENOMIC DNA]</scope>
    <source>
        <strain evidence="1 2">DSM 22686</strain>
    </source>
</reference>
<organism evidence="1 2">
    <name type="scientific">Algoriphagus ratkowskyi</name>
    <dbReference type="NCBI Taxonomy" id="57028"/>
    <lineage>
        <taxon>Bacteria</taxon>
        <taxon>Pseudomonadati</taxon>
        <taxon>Bacteroidota</taxon>
        <taxon>Cytophagia</taxon>
        <taxon>Cytophagales</taxon>
        <taxon>Cyclobacteriaceae</taxon>
        <taxon>Algoriphagus</taxon>
    </lineage>
</organism>
<comment type="caution">
    <text evidence="1">The sequence shown here is derived from an EMBL/GenBank/DDBJ whole genome shotgun (WGS) entry which is preliminary data.</text>
</comment>
<gene>
    <name evidence="1" type="ORF">LV84_02247</name>
</gene>
<evidence type="ECO:0000313" key="1">
    <source>
        <dbReference type="EMBL" id="PZX55885.1"/>
    </source>
</evidence>
<dbReference type="EMBL" id="QKZU01000008">
    <property type="protein sequence ID" value="PZX55885.1"/>
    <property type="molecule type" value="Genomic_DNA"/>
</dbReference>
<proteinExistence type="predicted"/>
<protein>
    <submittedName>
        <fullName evidence="1">Uncharacterized protein</fullName>
    </submittedName>
</protein>
<name>A0A2W7RYA9_9BACT</name>
<accession>A0A2W7RYA9</accession>
<dbReference type="AlphaFoldDB" id="A0A2W7RYA9"/>
<dbReference type="Proteomes" id="UP000249115">
    <property type="component" value="Unassembled WGS sequence"/>
</dbReference>
<sequence length="87" mass="9747">MLGGVLTCLVVQEFSPSNSRPEKSDSANAEVNLCIFIDVGGDDQSKPIIYRLTFQDPYFERTSSCFCFSKGKANFHKVVRGYVMKDI</sequence>